<proteinExistence type="predicted"/>
<dbReference type="InterPro" id="IPR013324">
    <property type="entry name" value="RNA_pol_sigma_r3/r4-like"/>
</dbReference>
<dbReference type="GO" id="GO:0006352">
    <property type="term" value="P:DNA-templated transcription initiation"/>
    <property type="evidence" value="ECO:0007669"/>
    <property type="project" value="InterPro"/>
</dbReference>
<dbReference type="InterPro" id="IPR013249">
    <property type="entry name" value="RNA_pol_sigma70_r4_t2"/>
</dbReference>
<dbReference type="RefSeq" id="WP_243452001.1">
    <property type="nucleotide sequence ID" value="NZ_JACHNZ010000077.1"/>
</dbReference>
<keyword evidence="2" id="KW-0804">Transcription</keyword>
<keyword evidence="3" id="KW-1185">Reference proteome</keyword>
<gene>
    <name evidence="2" type="ORF">GGQ98_003617</name>
</gene>
<dbReference type="GO" id="GO:0000428">
    <property type="term" value="C:DNA-directed RNA polymerase complex"/>
    <property type="evidence" value="ECO:0007669"/>
    <property type="project" value="UniProtKB-KW"/>
</dbReference>
<evidence type="ECO:0000313" key="3">
    <source>
        <dbReference type="Proteomes" id="UP000566324"/>
    </source>
</evidence>
<dbReference type="Pfam" id="PF08281">
    <property type="entry name" value="Sigma70_r4_2"/>
    <property type="match status" value="1"/>
</dbReference>
<comment type="caution">
    <text evidence="2">The sequence shown here is derived from an EMBL/GenBank/DDBJ whole genome shotgun (WGS) entry which is preliminary data.</text>
</comment>
<dbReference type="GO" id="GO:0003677">
    <property type="term" value="F:DNA binding"/>
    <property type="evidence" value="ECO:0007669"/>
    <property type="project" value="InterPro"/>
</dbReference>
<evidence type="ECO:0000259" key="1">
    <source>
        <dbReference type="Pfam" id="PF08281"/>
    </source>
</evidence>
<dbReference type="AlphaFoldDB" id="A0A7W7B4U5"/>
<reference evidence="2 3" key="1">
    <citation type="submission" date="2020-08" db="EMBL/GenBank/DDBJ databases">
        <title>Genomic Encyclopedia of Type Strains, Phase IV (KMG-IV): sequencing the most valuable type-strain genomes for metagenomic binning, comparative biology and taxonomic classification.</title>
        <authorList>
            <person name="Goeker M."/>
        </authorList>
    </citation>
    <scope>NUCLEOTIDE SEQUENCE [LARGE SCALE GENOMIC DNA]</scope>
    <source>
        <strain evidence="2 3">DSM 17328</strain>
    </source>
</reference>
<dbReference type="EMBL" id="JACHNZ010000077">
    <property type="protein sequence ID" value="MBB4633959.1"/>
    <property type="molecule type" value="Genomic_DNA"/>
</dbReference>
<dbReference type="GO" id="GO:0016987">
    <property type="term" value="F:sigma factor activity"/>
    <property type="evidence" value="ECO:0007669"/>
    <property type="project" value="InterPro"/>
</dbReference>
<feature type="domain" description="RNA polymerase sigma factor 70 region 4 type 2" evidence="1">
    <location>
        <begin position="20"/>
        <end position="69"/>
    </location>
</feature>
<evidence type="ECO:0000313" key="2">
    <source>
        <dbReference type="EMBL" id="MBB4633959.1"/>
    </source>
</evidence>
<keyword evidence="2" id="KW-0240">DNA-directed RNA polymerase</keyword>
<dbReference type="InterPro" id="IPR036388">
    <property type="entry name" value="WH-like_DNA-bd_sf"/>
</dbReference>
<accession>A0A7W7B4U5</accession>
<organism evidence="2 3">
    <name type="scientific">Sphingosinicella soli</name>
    <dbReference type="NCBI Taxonomy" id="333708"/>
    <lineage>
        <taxon>Bacteria</taxon>
        <taxon>Pseudomonadati</taxon>
        <taxon>Pseudomonadota</taxon>
        <taxon>Alphaproteobacteria</taxon>
        <taxon>Sphingomonadales</taxon>
        <taxon>Sphingosinicellaceae</taxon>
        <taxon>Sphingosinicella</taxon>
    </lineage>
</organism>
<dbReference type="Gene3D" id="1.10.10.10">
    <property type="entry name" value="Winged helix-like DNA-binding domain superfamily/Winged helix DNA-binding domain"/>
    <property type="match status" value="1"/>
</dbReference>
<dbReference type="Proteomes" id="UP000566324">
    <property type="component" value="Unassembled WGS sequence"/>
</dbReference>
<dbReference type="SUPFAM" id="SSF88659">
    <property type="entry name" value="Sigma3 and sigma4 domains of RNA polymerase sigma factors"/>
    <property type="match status" value="1"/>
</dbReference>
<name>A0A7W7B4U5_9SPHN</name>
<sequence>MNGKSGSETRGQADAETLAIMRRTFDALPAQTRAVFALHRFDGLDYASIAVRLGISTAAVERHVALTLRAFAHALIRAGKL</sequence>
<protein>
    <submittedName>
        <fullName evidence="2">DNA-directed RNA polymerase specialized sigma24 family protein</fullName>
    </submittedName>
</protein>